<dbReference type="RefSeq" id="WP_153416084.1">
    <property type="nucleotide sequence ID" value="NZ_WEGK01000033.1"/>
</dbReference>
<dbReference type="Pfam" id="PF13560">
    <property type="entry name" value="HTH_31"/>
    <property type="match status" value="1"/>
</dbReference>
<comment type="caution">
    <text evidence="3">The sequence shown here is derived from an EMBL/GenBank/DDBJ whole genome shotgun (WGS) entry which is preliminary data.</text>
</comment>
<dbReference type="PROSITE" id="PS50943">
    <property type="entry name" value="HTH_CROC1"/>
    <property type="match status" value="1"/>
</dbReference>
<proteinExistence type="predicted"/>
<dbReference type="AlphaFoldDB" id="A0A7K0DGC7"/>
<feature type="region of interest" description="Disordered" evidence="1">
    <location>
        <begin position="291"/>
        <end position="325"/>
    </location>
</feature>
<dbReference type="SUPFAM" id="SSF47413">
    <property type="entry name" value="lambda repressor-like DNA-binding domains"/>
    <property type="match status" value="1"/>
</dbReference>
<feature type="domain" description="HTH cro/C1-type" evidence="2">
    <location>
        <begin position="13"/>
        <end position="68"/>
    </location>
</feature>
<evidence type="ECO:0000313" key="4">
    <source>
        <dbReference type="Proteomes" id="UP000438448"/>
    </source>
</evidence>
<sequence length="325" mass="36752">MTAISRRALGRRLRILREGVGVSQSAAARAVFISPQSIGRLEKGQATRISELHLTALLNHYNATEGEREELLALGRDMRDKQRTGGQWWSAYWDLFPEGLDRMEFEQRATSVVMFSSVLIPQLLHAAEYRRVVERTLHPHSSAADIERRVEMVARRQDRVNDSNFHLQAYMLETVMHHNVGGPAAMNAQLTFLVEISERPTISIRIVPARANSHLGLHTGSFTRMELGALHPRQRPEPPMVYADSVLQDHWIEPASDIDHYEDVIRDLDRVALSSNESRVLIRETAQSQWPVRVPRPEPSTNQHGGIRSERPTVTAAPRHSDGPA</sequence>
<dbReference type="Proteomes" id="UP000438448">
    <property type="component" value="Unassembled WGS sequence"/>
</dbReference>
<reference evidence="3 4" key="1">
    <citation type="submission" date="2019-10" db="EMBL/GenBank/DDBJ databases">
        <title>Nocardia macrotermitis sp. nov. and Nocardia aurantia sp. nov., isolated from the gut of fungus growing-termite Macrotermes natalensis.</title>
        <authorList>
            <person name="Benndorf R."/>
            <person name="Schwitalla J."/>
            <person name="Martin K."/>
            <person name="De Beer W."/>
            <person name="Kaster A.-K."/>
            <person name="Vollmers J."/>
            <person name="Poulsen M."/>
            <person name="Beemelmanns C."/>
        </authorList>
    </citation>
    <scope>NUCLEOTIDE SEQUENCE [LARGE SCALE GENOMIC DNA]</scope>
    <source>
        <strain evidence="3 4">RB20</strain>
    </source>
</reference>
<name>A0A7K0DGC7_9NOCA</name>
<dbReference type="EMBL" id="WEGK01000033">
    <property type="protein sequence ID" value="MQY24352.1"/>
    <property type="molecule type" value="Genomic_DNA"/>
</dbReference>
<evidence type="ECO:0000256" key="1">
    <source>
        <dbReference type="SAM" id="MobiDB-lite"/>
    </source>
</evidence>
<dbReference type="InterPro" id="IPR001387">
    <property type="entry name" value="Cro/C1-type_HTH"/>
</dbReference>
<organism evidence="3 4">
    <name type="scientific">Nocardia macrotermitis</name>
    <dbReference type="NCBI Taxonomy" id="2585198"/>
    <lineage>
        <taxon>Bacteria</taxon>
        <taxon>Bacillati</taxon>
        <taxon>Actinomycetota</taxon>
        <taxon>Actinomycetes</taxon>
        <taxon>Mycobacteriales</taxon>
        <taxon>Nocardiaceae</taxon>
        <taxon>Nocardia</taxon>
    </lineage>
</organism>
<dbReference type="SMART" id="SM00530">
    <property type="entry name" value="HTH_XRE"/>
    <property type="match status" value="1"/>
</dbReference>
<accession>A0A7K0DGC7</accession>
<dbReference type="CDD" id="cd00093">
    <property type="entry name" value="HTH_XRE"/>
    <property type="match status" value="1"/>
</dbReference>
<dbReference type="OrthoDB" id="3462393at2"/>
<dbReference type="Gene3D" id="1.10.260.40">
    <property type="entry name" value="lambda repressor-like DNA-binding domains"/>
    <property type="match status" value="1"/>
</dbReference>
<evidence type="ECO:0000313" key="3">
    <source>
        <dbReference type="EMBL" id="MQY24352.1"/>
    </source>
</evidence>
<gene>
    <name evidence="3" type="ORF">NRB20_74870</name>
</gene>
<dbReference type="InterPro" id="IPR043917">
    <property type="entry name" value="DUF5753"/>
</dbReference>
<protein>
    <recommendedName>
        <fullName evidence="2">HTH cro/C1-type domain-containing protein</fullName>
    </recommendedName>
</protein>
<dbReference type="InterPro" id="IPR010982">
    <property type="entry name" value="Lambda_DNA-bd_dom_sf"/>
</dbReference>
<keyword evidence="4" id="KW-1185">Reference proteome</keyword>
<dbReference type="GO" id="GO:0003677">
    <property type="term" value="F:DNA binding"/>
    <property type="evidence" value="ECO:0007669"/>
    <property type="project" value="InterPro"/>
</dbReference>
<evidence type="ECO:0000259" key="2">
    <source>
        <dbReference type="PROSITE" id="PS50943"/>
    </source>
</evidence>
<dbReference type="Pfam" id="PF19054">
    <property type="entry name" value="DUF5753"/>
    <property type="match status" value="1"/>
</dbReference>